<name>A0A0F8XRT5_9ZZZZ</name>
<comment type="caution">
    <text evidence="2">The sequence shown here is derived from an EMBL/GenBank/DDBJ whole genome shotgun (WGS) entry which is preliminary data.</text>
</comment>
<accession>A0A0F8XRT5</accession>
<dbReference type="Pfam" id="PF07238">
    <property type="entry name" value="PilZ"/>
    <property type="match status" value="1"/>
</dbReference>
<sequence length="114" mass="12918">MVLNPSEKRKNQRTSDLKTTHIMLKNQSYQIKDISNTGIGIILNKDKPQFFLGERIEDIPISLSSGTINIRGVVSHISVALTQKICGIRFLFLTGEEFKSVMLFKNERTHQISA</sequence>
<protein>
    <recommendedName>
        <fullName evidence="1">PilZ domain-containing protein</fullName>
    </recommendedName>
</protein>
<dbReference type="AlphaFoldDB" id="A0A0F8XRT5"/>
<dbReference type="EMBL" id="LAZR01061281">
    <property type="protein sequence ID" value="KKK63890.1"/>
    <property type="molecule type" value="Genomic_DNA"/>
</dbReference>
<gene>
    <name evidence="2" type="ORF">LCGC14_2989730</name>
</gene>
<evidence type="ECO:0000313" key="2">
    <source>
        <dbReference type="EMBL" id="KKK63890.1"/>
    </source>
</evidence>
<organism evidence="2">
    <name type="scientific">marine sediment metagenome</name>
    <dbReference type="NCBI Taxonomy" id="412755"/>
    <lineage>
        <taxon>unclassified sequences</taxon>
        <taxon>metagenomes</taxon>
        <taxon>ecological metagenomes</taxon>
    </lineage>
</organism>
<feature type="domain" description="PilZ" evidence="1">
    <location>
        <begin position="8"/>
        <end position="97"/>
    </location>
</feature>
<dbReference type="GO" id="GO:0035438">
    <property type="term" value="F:cyclic-di-GMP binding"/>
    <property type="evidence" value="ECO:0007669"/>
    <property type="project" value="InterPro"/>
</dbReference>
<dbReference type="InterPro" id="IPR009875">
    <property type="entry name" value="PilZ_domain"/>
</dbReference>
<reference evidence="2" key="1">
    <citation type="journal article" date="2015" name="Nature">
        <title>Complex archaea that bridge the gap between prokaryotes and eukaryotes.</title>
        <authorList>
            <person name="Spang A."/>
            <person name="Saw J.H."/>
            <person name="Jorgensen S.L."/>
            <person name="Zaremba-Niedzwiedzka K."/>
            <person name="Martijn J."/>
            <person name="Lind A.E."/>
            <person name="van Eijk R."/>
            <person name="Schleper C."/>
            <person name="Guy L."/>
            <person name="Ettema T.J."/>
        </authorList>
    </citation>
    <scope>NUCLEOTIDE SEQUENCE</scope>
</reference>
<evidence type="ECO:0000259" key="1">
    <source>
        <dbReference type="Pfam" id="PF07238"/>
    </source>
</evidence>
<dbReference type="Gene3D" id="2.40.10.220">
    <property type="entry name" value="predicted glycosyltransferase like domains"/>
    <property type="match status" value="1"/>
</dbReference>
<proteinExistence type="predicted"/>